<feature type="non-terminal residue" evidence="1">
    <location>
        <position position="172"/>
    </location>
</feature>
<protein>
    <submittedName>
        <fullName evidence="1">Signal sequence peptidase</fullName>
    </submittedName>
</protein>
<reference evidence="1" key="2">
    <citation type="journal article" date="2014" name="ISME J.">
        <title>Microbial stratification in low pH oxic and suboxic macroscopic growths along an acid mine drainage.</title>
        <authorList>
            <person name="Mendez-Garcia C."/>
            <person name="Mesa V."/>
            <person name="Sprenger R.R."/>
            <person name="Richter M."/>
            <person name="Diez M.S."/>
            <person name="Solano J."/>
            <person name="Bargiela R."/>
            <person name="Golyshina O.V."/>
            <person name="Manteca A."/>
            <person name="Ramos J.L."/>
            <person name="Gallego J.R."/>
            <person name="Llorente I."/>
            <person name="Martins Dos Santos V.A."/>
            <person name="Jensen O.N."/>
            <person name="Pelaez A.I."/>
            <person name="Sanchez J."/>
            <person name="Ferrer M."/>
        </authorList>
    </citation>
    <scope>NUCLEOTIDE SEQUENCE</scope>
</reference>
<evidence type="ECO:0000313" key="1">
    <source>
        <dbReference type="EMBL" id="EQD32014.1"/>
    </source>
</evidence>
<dbReference type="EMBL" id="AUZY01011947">
    <property type="protein sequence ID" value="EQD32014.1"/>
    <property type="molecule type" value="Genomic_DNA"/>
</dbReference>
<reference evidence="1" key="1">
    <citation type="submission" date="2013-08" db="EMBL/GenBank/DDBJ databases">
        <authorList>
            <person name="Mendez C."/>
            <person name="Richter M."/>
            <person name="Ferrer M."/>
            <person name="Sanchez J."/>
        </authorList>
    </citation>
    <scope>NUCLEOTIDE SEQUENCE</scope>
</reference>
<organism evidence="1">
    <name type="scientific">mine drainage metagenome</name>
    <dbReference type="NCBI Taxonomy" id="410659"/>
    <lineage>
        <taxon>unclassified sequences</taxon>
        <taxon>metagenomes</taxon>
        <taxon>ecological metagenomes</taxon>
    </lineage>
</organism>
<comment type="caution">
    <text evidence="1">The sequence shown here is derived from an EMBL/GenBank/DDBJ whole genome shotgun (WGS) entry which is preliminary data.</text>
</comment>
<feature type="non-terminal residue" evidence="1">
    <location>
        <position position="1"/>
    </location>
</feature>
<sequence length="172" mass="19004">RKARAAGIIAFIIIAILIGSLLAYTEEWPPVSVVASQSMTHSREWTPGTLNVGDIVLVKKVTQVPGSVITYVVGRNTGYESYGEYGNVILYHSTDGLIIIHRAMFYLYWNGSTPEVQGYHDQSWLKVTNQYVLIENAGYNGRNLMVPITSFNGKAGFITTGDFNLATSTDYD</sequence>
<proteinExistence type="predicted"/>
<name>T0ZTM3_9ZZZZ</name>
<accession>T0ZTM3</accession>
<gene>
    <name evidence="1" type="ORF">B1B_17868</name>
</gene>
<dbReference type="AlphaFoldDB" id="T0ZTM3"/>